<reference evidence="2" key="1">
    <citation type="submission" date="2022-11" db="UniProtKB">
        <authorList>
            <consortium name="WormBaseParasite"/>
        </authorList>
    </citation>
    <scope>IDENTIFICATION</scope>
</reference>
<evidence type="ECO:0000313" key="2">
    <source>
        <dbReference type="WBParaSite" id="ES5_v2.g9416.t1"/>
    </source>
</evidence>
<accession>A0AC34GWR2</accession>
<name>A0AC34GWR2_9BILA</name>
<evidence type="ECO:0000313" key="1">
    <source>
        <dbReference type="Proteomes" id="UP000887579"/>
    </source>
</evidence>
<dbReference type="WBParaSite" id="ES5_v2.g9416.t1">
    <property type="protein sequence ID" value="ES5_v2.g9416.t1"/>
    <property type="gene ID" value="ES5_v2.g9416"/>
</dbReference>
<proteinExistence type="predicted"/>
<organism evidence="1 2">
    <name type="scientific">Panagrolaimus sp. ES5</name>
    <dbReference type="NCBI Taxonomy" id="591445"/>
    <lineage>
        <taxon>Eukaryota</taxon>
        <taxon>Metazoa</taxon>
        <taxon>Ecdysozoa</taxon>
        <taxon>Nematoda</taxon>
        <taxon>Chromadorea</taxon>
        <taxon>Rhabditida</taxon>
        <taxon>Tylenchina</taxon>
        <taxon>Panagrolaimomorpha</taxon>
        <taxon>Panagrolaimoidea</taxon>
        <taxon>Panagrolaimidae</taxon>
        <taxon>Panagrolaimus</taxon>
    </lineage>
</organism>
<sequence length="193" mass="22167">MRKFRASHCNCHPIGSLAKSCNQTSGQCVCKPGVTGLTCNRCAKGYQQSRSPQTPCLRIPTETTAVYVSSTTPAIEVLVTNKDIIENHIRYSIEIESVFKRGNGVRIRRGQQNFWMTQEEFLCKCPKLKIGKRYLLMGREDTNDVDHPGIVNNRFTIMIEWDENLLDKLERFSRRELKNQCPNRRKLVSTTNI</sequence>
<dbReference type="Proteomes" id="UP000887579">
    <property type="component" value="Unplaced"/>
</dbReference>
<protein>
    <submittedName>
        <fullName evidence="2">Netrin-1</fullName>
    </submittedName>
</protein>